<sequence>MSITIFIFIFLLLFHLFLSLLWNSISSLLLAAPQQRQQNGRRHRGLQKHKHKQLAFSPPIDWFFPPAAVHFVLLTPRCSLIPFILLFLLPLFSGSYNSNTIQPGWAIQTAGIAPFN</sequence>
<reference evidence="2 3" key="1">
    <citation type="submission" date="2017-04" db="EMBL/GenBank/DDBJ databases">
        <title>Draft genome sequence of Tuber borchii Vittad., a whitish edible truffle.</title>
        <authorList>
            <consortium name="DOE Joint Genome Institute"/>
            <person name="Murat C."/>
            <person name="Kuo A."/>
            <person name="Barry K.W."/>
            <person name="Clum A."/>
            <person name="Dockter R.B."/>
            <person name="Fauchery L."/>
            <person name="Iotti M."/>
            <person name="Kohler A."/>
            <person name="Labutti K."/>
            <person name="Lindquist E.A."/>
            <person name="Lipzen A."/>
            <person name="Ohm R.A."/>
            <person name="Wang M."/>
            <person name="Grigoriev I.V."/>
            <person name="Zambonelli A."/>
            <person name="Martin F.M."/>
        </authorList>
    </citation>
    <scope>NUCLEOTIDE SEQUENCE [LARGE SCALE GENOMIC DNA]</scope>
    <source>
        <strain evidence="2 3">Tbo3840</strain>
    </source>
</reference>
<evidence type="ECO:0000313" key="3">
    <source>
        <dbReference type="Proteomes" id="UP000244722"/>
    </source>
</evidence>
<comment type="caution">
    <text evidence="2">The sequence shown here is derived from an EMBL/GenBank/DDBJ whole genome shotgun (WGS) entry which is preliminary data.</text>
</comment>
<organism evidence="2 3">
    <name type="scientific">Tuber borchii</name>
    <name type="common">White truffle</name>
    <dbReference type="NCBI Taxonomy" id="42251"/>
    <lineage>
        <taxon>Eukaryota</taxon>
        <taxon>Fungi</taxon>
        <taxon>Dikarya</taxon>
        <taxon>Ascomycota</taxon>
        <taxon>Pezizomycotina</taxon>
        <taxon>Pezizomycetes</taxon>
        <taxon>Pezizales</taxon>
        <taxon>Tuberaceae</taxon>
        <taxon>Tuber</taxon>
    </lineage>
</organism>
<dbReference type="Proteomes" id="UP000244722">
    <property type="component" value="Unassembled WGS sequence"/>
</dbReference>
<evidence type="ECO:0000313" key="2">
    <source>
        <dbReference type="EMBL" id="PUU79089.1"/>
    </source>
</evidence>
<feature type="transmembrane region" description="Helical" evidence="1">
    <location>
        <begin position="67"/>
        <end position="92"/>
    </location>
</feature>
<protein>
    <submittedName>
        <fullName evidence="2">Uncharacterized protein</fullName>
    </submittedName>
</protein>
<dbReference type="EMBL" id="NESQ01000100">
    <property type="protein sequence ID" value="PUU79089.1"/>
    <property type="molecule type" value="Genomic_DNA"/>
</dbReference>
<keyword evidence="1" id="KW-0472">Membrane</keyword>
<keyword evidence="1" id="KW-0812">Transmembrane</keyword>
<proteinExistence type="predicted"/>
<evidence type="ECO:0000256" key="1">
    <source>
        <dbReference type="SAM" id="Phobius"/>
    </source>
</evidence>
<name>A0A2T6ZUC1_TUBBO</name>
<accession>A0A2T6ZUC1</accession>
<keyword evidence="3" id="KW-1185">Reference proteome</keyword>
<keyword evidence="1" id="KW-1133">Transmembrane helix</keyword>
<dbReference type="AlphaFoldDB" id="A0A2T6ZUC1"/>
<gene>
    <name evidence="2" type="ORF">B9Z19DRAFT_18842</name>
</gene>